<name>A0A9P1G4Q8_9DINO</name>
<comment type="caution">
    <text evidence="2">The sequence shown here is derived from an EMBL/GenBank/DDBJ whole genome shotgun (WGS) entry which is preliminary data.</text>
</comment>
<evidence type="ECO:0000313" key="2">
    <source>
        <dbReference type="EMBL" id="CAI3999948.1"/>
    </source>
</evidence>
<feature type="region of interest" description="Disordered" evidence="1">
    <location>
        <begin position="1"/>
        <end position="29"/>
    </location>
</feature>
<protein>
    <submittedName>
        <fullName evidence="2">Uncharacterized protein</fullName>
    </submittedName>
</protein>
<evidence type="ECO:0000313" key="3">
    <source>
        <dbReference type="EMBL" id="CAL4787260.1"/>
    </source>
</evidence>
<proteinExistence type="predicted"/>
<reference evidence="2" key="1">
    <citation type="submission" date="2022-10" db="EMBL/GenBank/DDBJ databases">
        <authorList>
            <person name="Chen Y."/>
            <person name="Dougan E. K."/>
            <person name="Chan C."/>
            <person name="Rhodes N."/>
            <person name="Thang M."/>
        </authorList>
    </citation>
    <scope>NUCLEOTIDE SEQUENCE</scope>
</reference>
<dbReference type="AlphaFoldDB" id="A0A9P1G4Q8"/>
<evidence type="ECO:0000313" key="4">
    <source>
        <dbReference type="Proteomes" id="UP001152797"/>
    </source>
</evidence>
<sequence>MAASLEKESTPHQHFSDDDDTSDEEASDAFVTEEVEMENAQLSKAPVFTAVMAESLETAEAPWSSIWGWRHLRYEGWESSQYLQKF</sequence>
<dbReference type="Proteomes" id="UP001152797">
    <property type="component" value="Unassembled WGS sequence"/>
</dbReference>
<gene>
    <name evidence="2" type="ORF">C1SCF055_LOCUS26105</name>
</gene>
<keyword evidence="4" id="KW-1185">Reference proteome</keyword>
<dbReference type="EMBL" id="CAMXCT030002702">
    <property type="protein sequence ID" value="CAL4787260.1"/>
    <property type="molecule type" value="Genomic_DNA"/>
</dbReference>
<evidence type="ECO:0000256" key="1">
    <source>
        <dbReference type="SAM" id="MobiDB-lite"/>
    </source>
</evidence>
<dbReference type="EMBL" id="CAMXCT020002702">
    <property type="protein sequence ID" value="CAL1153323.1"/>
    <property type="molecule type" value="Genomic_DNA"/>
</dbReference>
<feature type="compositionally biased region" description="Basic and acidic residues" evidence="1">
    <location>
        <begin position="1"/>
        <end position="16"/>
    </location>
</feature>
<reference evidence="3 4" key="2">
    <citation type="submission" date="2024-05" db="EMBL/GenBank/DDBJ databases">
        <authorList>
            <person name="Chen Y."/>
            <person name="Shah S."/>
            <person name="Dougan E. K."/>
            <person name="Thang M."/>
            <person name="Chan C."/>
        </authorList>
    </citation>
    <scope>NUCLEOTIDE SEQUENCE [LARGE SCALE GENOMIC DNA]</scope>
</reference>
<feature type="compositionally biased region" description="Acidic residues" evidence="1">
    <location>
        <begin position="17"/>
        <end position="29"/>
    </location>
</feature>
<dbReference type="EMBL" id="CAMXCT010002702">
    <property type="protein sequence ID" value="CAI3999948.1"/>
    <property type="molecule type" value="Genomic_DNA"/>
</dbReference>
<organism evidence="2">
    <name type="scientific">Cladocopium goreaui</name>
    <dbReference type="NCBI Taxonomy" id="2562237"/>
    <lineage>
        <taxon>Eukaryota</taxon>
        <taxon>Sar</taxon>
        <taxon>Alveolata</taxon>
        <taxon>Dinophyceae</taxon>
        <taxon>Suessiales</taxon>
        <taxon>Symbiodiniaceae</taxon>
        <taxon>Cladocopium</taxon>
    </lineage>
</organism>
<accession>A0A9P1G4Q8</accession>